<accession>A0A8J3NIP0</accession>
<dbReference type="Proteomes" id="UP000601223">
    <property type="component" value="Unassembled WGS sequence"/>
</dbReference>
<dbReference type="PANTHER" id="PTHR46865:SF2">
    <property type="entry name" value="MONOOXYGENASE"/>
    <property type="match status" value="1"/>
</dbReference>
<evidence type="ECO:0000313" key="3">
    <source>
        <dbReference type="Proteomes" id="UP000601223"/>
    </source>
</evidence>
<feature type="domain" description="FAD-binding" evidence="1">
    <location>
        <begin position="3"/>
        <end position="312"/>
    </location>
</feature>
<dbReference type="RefSeq" id="WP_203744389.1">
    <property type="nucleotide sequence ID" value="NZ_BONF01000010.1"/>
</dbReference>
<reference evidence="2 3" key="1">
    <citation type="submission" date="2021-01" db="EMBL/GenBank/DDBJ databases">
        <title>Whole genome shotgun sequence of Catellatospora bangladeshensis NBRC 107357.</title>
        <authorList>
            <person name="Komaki H."/>
            <person name="Tamura T."/>
        </authorList>
    </citation>
    <scope>NUCLEOTIDE SEQUENCE [LARGE SCALE GENOMIC DNA]</scope>
    <source>
        <strain evidence="2 3">NBRC 107357</strain>
    </source>
</reference>
<dbReference type="SUPFAM" id="SSF51905">
    <property type="entry name" value="FAD/NAD(P)-binding domain"/>
    <property type="match status" value="1"/>
</dbReference>
<evidence type="ECO:0000259" key="1">
    <source>
        <dbReference type="Pfam" id="PF01494"/>
    </source>
</evidence>
<comment type="caution">
    <text evidence="2">The sequence shown here is derived from an EMBL/GenBank/DDBJ whole genome shotgun (WGS) entry which is preliminary data.</text>
</comment>
<evidence type="ECO:0000313" key="2">
    <source>
        <dbReference type="EMBL" id="GIF80606.1"/>
    </source>
</evidence>
<dbReference type="PANTHER" id="PTHR46865">
    <property type="entry name" value="OXIDOREDUCTASE-RELATED"/>
    <property type="match status" value="1"/>
</dbReference>
<organism evidence="2 3">
    <name type="scientific">Catellatospora bangladeshensis</name>
    <dbReference type="NCBI Taxonomy" id="310355"/>
    <lineage>
        <taxon>Bacteria</taxon>
        <taxon>Bacillati</taxon>
        <taxon>Actinomycetota</taxon>
        <taxon>Actinomycetes</taxon>
        <taxon>Micromonosporales</taxon>
        <taxon>Micromonosporaceae</taxon>
        <taxon>Catellatospora</taxon>
    </lineage>
</organism>
<dbReference type="InterPro" id="IPR036188">
    <property type="entry name" value="FAD/NAD-bd_sf"/>
</dbReference>
<gene>
    <name evidence="2" type="ORF">Cba03nite_19550</name>
</gene>
<keyword evidence="3" id="KW-1185">Reference proteome</keyword>
<dbReference type="Gene3D" id="3.50.50.60">
    <property type="entry name" value="FAD/NAD(P)-binding domain"/>
    <property type="match status" value="1"/>
</dbReference>
<dbReference type="GO" id="GO:0071949">
    <property type="term" value="F:FAD binding"/>
    <property type="evidence" value="ECO:0007669"/>
    <property type="project" value="InterPro"/>
</dbReference>
<dbReference type="Pfam" id="PF01494">
    <property type="entry name" value="FAD_binding_3"/>
    <property type="match status" value="1"/>
</dbReference>
<protein>
    <submittedName>
        <fullName evidence="2">FAD-dependent oxidoreductase</fullName>
    </submittedName>
</protein>
<dbReference type="InterPro" id="IPR051704">
    <property type="entry name" value="FAD_aromatic-hydroxylase"/>
</dbReference>
<dbReference type="AlphaFoldDB" id="A0A8J3NIP0"/>
<proteinExistence type="predicted"/>
<dbReference type="EMBL" id="BONF01000010">
    <property type="protein sequence ID" value="GIF80606.1"/>
    <property type="molecule type" value="Genomic_DNA"/>
</dbReference>
<sequence>MRSVLISGAGIAGPALAYWLGRAGFRPTVVEVASGPRTGGGAVDFRGAHLTVLERMGVLDELREVQTGGSPMRFVDAQDRRLMELPADFAGGELEVLRGDLGRILYEHSAPWAAYRFDDSVTALAQTPDGVEVGFASGERAVFDLVVGADGVRSAVRRLAWGPHERYLRHQGYYVATWAVPGFPGLGRTSLLYNEPGRMASVGGDHRDRARAGAFVAFASPELDYDRRDTARQRELIARALAGMGWHTPRLLAALPDATDLYFDAICRIDVTPWSQGRIALLGDAACGATIGGMGAGNAIVGAYVLAGELAADGDHTVAFGRYERLLRGYAERGRQGGQNTGRFLAPRRAWAARLRNSLLNRPYFRDLMLREADDRTTALHLPTY</sequence>
<dbReference type="Gene3D" id="3.30.9.10">
    <property type="entry name" value="D-Amino Acid Oxidase, subunit A, domain 2"/>
    <property type="match status" value="1"/>
</dbReference>
<name>A0A8J3NIP0_9ACTN</name>
<dbReference type="PRINTS" id="PR00420">
    <property type="entry name" value="RNGMNOXGNASE"/>
</dbReference>
<dbReference type="InterPro" id="IPR002938">
    <property type="entry name" value="FAD-bd"/>
</dbReference>